<proteinExistence type="predicted"/>
<sequence length="223" mass="25984">MWYKNADTKTDEAVAVKYVFSAQGEQYILVAGYTYQRLRTYSTRVTSWACSSHYKEGCKAKVHTSGDRVVYRKFGHHHQPLKNWTDEKPETRFRRLRLLKAGKQINSDIRLLFLPSQDIPPEEDQMALFHTPASWMQSSGLHEITTVIPEYVTSNRGTKLVYVAGYTYCLQKISMNQKSRWMCSTHHKKSCKAFVHIANGRIVHMMTIHNHPTNGKYMYKPFD</sequence>
<name>A0ACC2QSG9_9NEOP</name>
<accession>A0ACC2QSG9</accession>
<organism evidence="1 2">
    <name type="scientific">Mythimna loreyi</name>
    <dbReference type="NCBI Taxonomy" id="667449"/>
    <lineage>
        <taxon>Eukaryota</taxon>
        <taxon>Metazoa</taxon>
        <taxon>Ecdysozoa</taxon>
        <taxon>Arthropoda</taxon>
        <taxon>Hexapoda</taxon>
        <taxon>Insecta</taxon>
        <taxon>Pterygota</taxon>
        <taxon>Neoptera</taxon>
        <taxon>Endopterygota</taxon>
        <taxon>Lepidoptera</taxon>
        <taxon>Glossata</taxon>
        <taxon>Ditrysia</taxon>
        <taxon>Noctuoidea</taxon>
        <taxon>Noctuidae</taxon>
        <taxon>Noctuinae</taxon>
        <taxon>Hadenini</taxon>
        <taxon>Mythimna</taxon>
    </lineage>
</organism>
<dbReference type="EMBL" id="CM056784">
    <property type="protein sequence ID" value="KAJ8724550.1"/>
    <property type="molecule type" value="Genomic_DNA"/>
</dbReference>
<keyword evidence="2" id="KW-1185">Reference proteome</keyword>
<dbReference type="Proteomes" id="UP001231649">
    <property type="component" value="Chromosome 8"/>
</dbReference>
<reference evidence="1" key="1">
    <citation type="submission" date="2023-03" db="EMBL/GenBank/DDBJ databases">
        <title>Chromosome-level genomes of two armyworms, Mythimna separata and Mythimna loreyi, provide insights into the biosynthesis and reception of sex pheromones.</title>
        <authorList>
            <person name="Zhao H."/>
        </authorList>
    </citation>
    <scope>NUCLEOTIDE SEQUENCE</scope>
    <source>
        <strain evidence="1">BeijingLab</strain>
    </source>
</reference>
<evidence type="ECO:0000313" key="1">
    <source>
        <dbReference type="EMBL" id="KAJ8724550.1"/>
    </source>
</evidence>
<protein>
    <submittedName>
        <fullName evidence="1">Uncharacterized protein</fullName>
    </submittedName>
</protein>
<evidence type="ECO:0000313" key="2">
    <source>
        <dbReference type="Proteomes" id="UP001231649"/>
    </source>
</evidence>
<gene>
    <name evidence="1" type="ORF">PYW08_016024</name>
</gene>
<comment type="caution">
    <text evidence="1">The sequence shown here is derived from an EMBL/GenBank/DDBJ whole genome shotgun (WGS) entry which is preliminary data.</text>
</comment>